<accession>A0A507EYZ2</accession>
<sequence>MSTDYREKRIVCAAAKVDTARARDLDAQRPAVRACESNNSPDICDTVVWKDSGGDLWSFHPRSGSLWNLMREGLSATLEPGIFTVGRKHAQPVCAVELDSVRKLNGLSLDSSLISGRIASALRHLSSSQFRIFRPASQRRPGHDFQQTQTAGTAASTETTAFQPMLWSMYQDVSKSFWKQAALALRRSAGKIRLLGMGWQNGANASLEFDAVAAKEMNGSETVVDVTTDGLVTEQMEDSSIEEVYVGKPLMTLRRHQPEAAAATVSSRESSPALSDHLAHSLRRQIETLDSNEDEIEIENGSFIQEDDMTDVPLANDNEDAAFLDFINQSKIAVGRQELSNQVAGELGRGYGLKSARQEKCGNDF</sequence>
<evidence type="ECO:0000313" key="2">
    <source>
        <dbReference type="Proteomes" id="UP000320333"/>
    </source>
</evidence>
<gene>
    <name evidence="1" type="ORF">CcCBS67573_g07124</name>
</gene>
<evidence type="ECO:0000313" key="1">
    <source>
        <dbReference type="EMBL" id="TPX68635.1"/>
    </source>
</evidence>
<comment type="caution">
    <text evidence="1">The sequence shown here is derived from an EMBL/GenBank/DDBJ whole genome shotgun (WGS) entry which is preliminary data.</text>
</comment>
<organism evidence="1 2">
    <name type="scientific">Chytriomyces confervae</name>
    <dbReference type="NCBI Taxonomy" id="246404"/>
    <lineage>
        <taxon>Eukaryota</taxon>
        <taxon>Fungi</taxon>
        <taxon>Fungi incertae sedis</taxon>
        <taxon>Chytridiomycota</taxon>
        <taxon>Chytridiomycota incertae sedis</taxon>
        <taxon>Chytridiomycetes</taxon>
        <taxon>Chytridiales</taxon>
        <taxon>Chytriomycetaceae</taxon>
        <taxon>Chytriomyces</taxon>
    </lineage>
</organism>
<dbReference type="EMBL" id="QEAP01000348">
    <property type="protein sequence ID" value="TPX68635.1"/>
    <property type="molecule type" value="Genomic_DNA"/>
</dbReference>
<protein>
    <submittedName>
        <fullName evidence="1">Uncharacterized protein</fullName>
    </submittedName>
</protein>
<keyword evidence="2" id="KW-1185">Reference proteome</keyword>
<dbReference type="Proteomes" id="UP000320333">
    <property type="component" value="Unassembled WGS sequence"/>
</dbReference>
<name>A0A507EYZ2_9FUNG</name>
<dbReference type="AlphaFoldDB" id="A0A507EYZ2"/>
<reference evidence="1 2" key="1">
    <citation type="journal article" date="2019" name="Sci. Rep.">
        <title>Comparative genomics of chytrid fungi reveal insights into the obligate biotrophic and pathogenic lifestyle of Synchytrium endobioticum.</title>
        <authorList>
            <person name="van de Vossenberg B.T.L.H."/>
            <person name="Warris S."/>
            <person name="Nguyen H.D.T."/>
            <person name="van Gent-Pelzer M.P.E."/>
            <person name="Joly D.L."/>
            <person name="van de Geest H.C."/>
            <person name="Bonants P.J.M."/>
            <person name="Smith D.S."/>
            <person name="Levesque C.A."/>
            <person name="van der Lee T.A.J."/>
        </authorList>
    </citation>
    <scope>NUCLEOTIDE SEQUENCE [LARGE SCALE GENOMIC DNA]</scope>
    <source>
        <strain evidence="1 2">CBS 675.73</strain>
    </source>
</reference>
<proteinExistence type="predicted"/>